<evidence type="ECO:0000256" key="1">
    <source>
        <dbReference type="SAM" id="MobiDB-lite"/>
    </source>
</evidence>
<reference evidence="3 4" key="1">
    <citation type="submission" date="2020-07" db="EMBL/GenBank/DDBJ databases">
        <title>Description of Limosilactobacillus balticus sp. nov., Limosilactobacillus agrestis sp. nov., Limosilactobacillus albertensis sp. nov., Limosilactobacillus rudii sp. nov., Limosilactobacillus fastidiosus sp. nov., five novel Limosilactobacillus species isolated from the vertebrate gastrointestinal tract, and proposal of 6 subspecies of Limosilactobacillus reuteri adapted to the gastrointestinal tract of specific vertebrate hosts.</title>
        <authorList>
            <person name="Li F."/>
            <person name="Cheng C."/>
            <person name="Zheng J."/>
            <person name="Quevedo R.M."/>
            <person name="Li J."/>
            <person name="Roos S."/>
            <person name="Gaenzle M.G."/>
            <person name="Walter J."/>
        </authorList>
    </citation>
    <scope>NUCLEOTIDE SEQUENCE [LARGE SCALE GENOMIC DNA]</scope>
    <source>
        <strain evidence="3 4">RRLNB_1_1</strain>
    </source>
</reference>
<keyword evidence="2" id="KW-0812">Transmembrane</keyword>
<dbReference type="AlphaFoldDB" id="A0A7W3TSE1"/>
<sequence length="216" mass="23625">MKSDYHGKHKERTKKSFFAYLRLRWSQMARIDKLINIFLGLAIIVLIVSVTIMVSSNRSSKSADESSTSSSVTSSYKKSHQQASADSDEDGTEVSNSGDIGANDIDVADSSANVNSNSESSRSKGRVNHGEVSEGMNAEYRMARQAGLIDGDWSTESIHNFYNNVQDNIGDGGNGSFTYNGKTVYVQRTYQGNPNGIESGGSIYTDPDRYTITTDQ</sequence>
<name>A0A7W3TSE1_9LACO</name>
<feature type="transmembrane region" description="Helical" evidence="2">
    <location>
        <begin position="34"/>
        <end position="54"/>
    </location>
</feature>
<comment type="caution">
    <text evidence="3">The sequence shown here is derived from an EMBL/GenBank/DDBJ whole genome shotgun (WGS) entry which is preliminary data.</text>
</comment>
<dbReference type="RefSeq" id="WP_182598346.1">
    <property type="nucleotide sequence ID" value="NZ_JACIVC010000060.1"/>
</dbReference>
<keyword evidence="2" id="KW-0472">Membrane</keyword>
<feature type="compositionally biased region" description="Low complexity" evidence="1">
    <location>
        <begin position="65"/>
        <end position="76"/>
    </location>
</feature>
<gene>
    <name evidence="3" type="ORF">H5S40_06505</name>
</gene>
<keyword evidence="2" id="KW-1133">Transmembrane helix</keyword>
<organism evidence="3 4">
    <name type="scientific">Limosilactobacillus albertensis</name>
    <dbReference type="NCBI Taxonomy" id="2759752"/>
    <lineage>
        <taxon>Bacteria</taxon>
        <taxon>Bacillati</taxon>
        <taxon>Bacillota</taxon>
        <taxon>Bacilli</taxon>
        <taxon>Lactobacillales</taxon>
        <taxon>Lactobacillaceae</taxon>
        <taxon>Limosilactobacillus</taxon>
    </lineage>
</organism>
<evidence type="ECO:0000313" key="4">
    <source>
        <dbReference type="Proteomes" id="UP000518316"/>
    </source>
</evidence>
<accession>A0A7W3TSE1</accession>
<dbReference type="EMBL" id="JACIVC010000060">
    <property type="protein sequence ID" value="MBB1069801.1"/>
    <property type="molecule type" value="Genomic_DNA"/>
</dbReference>
<evidence type="ECO:0000256" key="2">
    <source>
        <dbReference type="SAM" id="Phobius"/>
    </source>
</evidence>
<protein>
    <submittedName>
        <fullName evidence="3">Uncharacterized protein</fullName>
    </submittedName>
</protein>
<evidence type="ECO:0000313" key="3">
    <source>
        <dbReference type="EMBL" id="MBB1069801.1"/>
    </source>
</evidence>
<feature type="region of interest" description="Disordered" evidence="1">
    <location>
        <begin position="58"/>
        <end position="131"/>
    </location>
</feature>
<feature type="compositionally biased region" description="Low complexity" evidence="1">
    <location>
        <begin position="110"/>
        <end position="120"/>
    </location>
</feature>
<dbReference type="Proteomes" id="UP000518316">
    <property type="component" value="Unassembled WGS sequence"/>
</dbReference>
<proteinExistence type="predicted"/>
<keyword evidence="4" id="KW-1185">Reference proteome</keyword>